<dbReference type="EMBL" id="SZOD01000259">
    <property type="protein sequence ID" value="TKI84941.1"/>
    <property type="molecule type" value="Genomic_DNA"/>
</dbReference>
<dbReference type="AlphaFoldDB" id="A0A4U3ACS6"/>
<organism evidence="1 2">
    <name type="scientific">Bacillus mycoides</name>
    <dbReference type="NCBI Taxonomy" id="1405"/>
    <lineage>
        <taxon>Bacteria</taxon>
        <taxon>Bacillati</taxon>
        <taxon>Bacillota</taxon>
        <taxon>Bacilli</taxon>
        <taxon>Bacillales</taxon>
        <taxon>Bacillaceae</taxon>
        <taxon>Bacillus</taxon>
        <taxon>Bacillus cereus group</taxon>
    </lineage>
</organism>
<gene>
    <name evidence="1" type="ORF">FC701_12065</name>
</gene>
<accession>A0A4U3ACS6</accession>
<evidence type="ECO:0000313" key="1">
    <source>
        <dbReference type="EMBL" id="TKI84941.1"/>
    </source>
</evidence>
<comment type="caution">
    <text evidence="1">The sequence shown here is derived from an EMBL/GenBank/DDBJ whole genome shotgun (WGS) entry which is preliminary data.</text>
</comment>
<sequence length="65" mass="7608">MDKQLANTILDQLKNGEIKEYVATKDVFYTFREVVVNREDFKHIIGNAQHGGQVIYTYSETHVYK</sequence>
<reference evidence="1 2" key="1">
    <citation type="journal article" date="2019" name="Environ. Microbiol.">
        <title>An active ?-lactamase is a part of an orchestrated cell wall stress resistance network of Bacillus subtilis and related rhizosphere species.</title>
        <authorList>
            <person name="Bucher T."/>
            <person name="Keren-Paz A."/>
            <person name="Hausser J."/>
            <person name="Olender T."/>
            <person name="Cytryn E."/>
            <person name="Kolodkin-Gal I."/>
        </authorList>
    </citation>
    <scope>NUCLEOTIDE SEQUENCE [LARGE SCALE GENOMIC DNA]</scope>
    <source>
        <strain evidence="1 2">I186</strain>
    </source>
</reference>
<dbReference type="Proteomes" id="UP000305524">
    <property type="component" value="Unassembled WGS sequence"/>
</dbReference>
<proteinExistence type="predicted"/>
<protein>
    <submittedName>
        <fullName evidence="1">Abortive phage infection protein</fullName>
    </submittedName>
</protein>
<dbReference type="RefSeq" id="WP_137057674.1">
    <property type="nucleotide sequence ID" value="NZ_SZOD01000259.1"/>
</dbReference>
<name>A0A4U3ACS6_BACMY</name>
<evidence type="ECO:0000313" key="2">
    <source>
        <dbReference type="Proteomes" id="UP000305524"/>
    </source>
</evidence>